<sequence>MPCLALPCLALPCLALPCLADILIFYIFQLVLLFRQEIYQIFLTFLLNHSNCHLGGYYKLQF</sequence>
<organism evidence="1 2">
    <name type="scientific">Brachyspira aalborgi</name>
    <dbReference type="NCBI Taxonomy" id="29522"/>
    <lineage>
        <taxon>Bacteria</taxon>
        <taxon>Pseudomonadati</taxon>
        <taxon>Spirochaetota</taxon>
        <taxon>Spirochaetia</taxon>
        <taxon>Brachyspirales</taxon>
        <taxon>Brachyspiraceae</taxon>
        <taxon>Brachyspira</taxon>
    </lineage>
</organism>
<gene>
    <name evidence="1" type="ORF">EPJ81_06820</name>
</gene>
<dbReference type="AlphaFoldDB" id="A0A5C8EP24"/>
<dbReference type="EMBL" id="SAYD01000018">
    <property type="protein sequence ID" value="TXJ38834.1"/>
    <property type="molecule type" value="Genomic_DNA"/>
</dbReference>
<proteinExistence type="predicted"/>
<evidence type="ECO:0000313" key="2">
    <source>
        <dbReference type="Proteomes" id="UP000325002"/>
    </source>
</evidence>
<dbReference type="Proteomes" id="UP000325002">
    <property type="component" value="Unassembled WGS sequence"/>
</dbReference>
<accession>A0A5C8EP24</accession>
<comment type="caution">
    <text evidence="1">The sequence shown here is derived from an EMBL/GenBank/DDBJ whole genome shotgun (WGS) entry which is preliminary data.</text>
</comment>
<name>A0A5C8EP24_9SPIR</name>
<reference evidence="1 2" key="1">
    <citation type="journal article" date="1992" name="Lakartidningen">
        <title>[Penicillin V and not amoxicillin is the first choice preparation in acute otitis].</title>
        <authorList>
            <person name="Kamme C."/>
            <person name="Lundgren K."/>
            <person name="Prellner K."/>
        </authorList>
    </citation>
    <scope>NUCLEOTIDE SEQUENCE [LARGE SCALE GENOMIC DNA]</scope>
    <source>
        <strain evidence="1 2">PC3997IV</strain>
    </source>
</reference>
<evidence type="ECO:0000313" key="1">
    <source>
        <dbReference type="EMBL" id="TXJ38834.1"/>
    </source>
</evidence>
<protein>
    <submittedName>
        <fullName evidence="1">Uncharacterized protein</fullName>
    </submittedName>
</protein>